<dbReference type="EMBL" id="GAKP01018226">
    <property type="protein sequence ID" value="JAC40726.1"/>
    <property type="molecule type" value="Transcribed_RNA"/>
</dbReference>
<evidence type="ECO:0000256" key="3">
    <source>
        <dbReference type="ARBA" id="ARBA00022525"/>
    </source>
</evidence>
<evidence type="ECO:0000256" key="7">
    <source>
        <dbReference type="PROSITE-ProRule" id="PRU00607"/>
    </source>
</evidence>
<dbReference type="PANTHER" id="PTHR11315:SF0">
    <property type="entry name" value="FOLATE GAMMA-GLUTAMYL HYDROLASE"/>
    <property type="match status" value="1"/>
</dbReference>
<dbReference type="GO" id="GO:0005576">
    <property type="term" value="C:extracellular region"/>
    <property type="evidence" value="ECO:0007669"/>
    <property type="project" value="UniProtKB-SubCell"/>
</dbReference>
<dbReference type="OrthoDB" id="64220at2759"/>
<comment type="similarity">
    <text evidence="2">Belongs to the peptidase C26 family.</text>
</comment>
<dbReference type="SUPFAM" id="SSF52317">
    <property type="entry name" value="Class I glutamine amidotransferase-like"/>
    <property type="match status" value="1"/>
</dbReference>
<keyword evidence="3" id="KW-0964">Secreted</keyword>
<accession>A0A034VBS1</accession>
<evidence type="ECO:0000256" key="4">
    <source>
        <dbReference type="ARBA" id="ARBA00022729"/>
    </source>
</evidence>
<evidence type="ECO:0000256" key="8">
    <source>
        <dbReference type="SAM" id="Phobius"/>
    </source>
</evidence>
<evidence type="ECO:0000313" key="9">
    <source>
        <dbReference type="EMBL" id="JAC40726.1"/>
    </source>
</evidence>
<organism evidence="9">
    <name type="scientific">Bactrocera dorsalis</name>
    <name type="common">Oriental fruit fly</name>
    <name type="synonym">Dacus dorsalis</name>
    <dbReference type="NCBI Taxonomy" id="27457"/>
    <lineage>
        <taxon>Eukaryota</taxon>
        <taxon>Metazoa</taxon>
        <taxon>Ecdysozoa</taxon>
        <taxon>Arthropoda</taxon>
        <taxon>Hexapoda</taxon>
        <taxon>Insecta</taxon>
        <taxon>Pterygota</taxon>
        <taxon>Neoptera</taxon>
        <taxon>Endopterygota</taxon>
        <taxon>Diptera</taxon>
        <taxon>Brachycera</taxon>
        <taxon>Muscomorpha</taxon>
        <taxon>Tephritoidea</taxon>
        <taxon>Tephritidae</taxon>
        <taxon>Bactrocera</taxon>
        <taxon>Bactrocera</taxon>
    </lineage>
</organism>
<keyword evidence="5 7" id="KW-0378">Hydrolase</keyword>
<reference evidence="9" key="1">
    <citation type="journal article" date="2014" name="BMC Genomics">
        <title>Characterizing the developmental transcriptome of the oriental fruit fly, Bactrocera dorsalis (Diptera: Tephritidae) through comparative genomic analysis with Drosophila melanogaster utilizing modENCODE datasets.</title>
        <authorList>
            <person name="Geib S.M."/>
            <person name="Calla B."/>
            <person name="Hall B."/>
            <person name="Hou S."/>
            <person name="Manoukis N.C."/>
        </authorList>
    </citation>
    <scope>NUCLEOTIDE SEQUENCE</scope>
    <source>
        <strain evidence="9">Punador</strain>
    </source>
</reference>
<feature type="active site" description="Proton donor" evidence="6">
    <location>
        <position position="281"/>
    </location>
</feature>
<proteinExistence type="inferred from homology"/>
<gene>
    <name evidence="9" type="primary">GGHA</name>
</gene>
<keyword evidence="8" id="KW-0812">Transmembrane</keyword>
<dbReference type="PANTHER" id="PTHR11315">
    <property type="entry name" value="PROTEASE FAMILY C26 GAMMA-GLUTAMYL HYDROLASE"/>
    <property type="match status" value="1"/>
</dbReference>
<dbReference type="AlphaFoldDB" id="A0A034VBS1"/>
<evidence type="ECO:0000256" key="2">
    <source>
        <dbReference type="ARBA" id="ARBA00011083"/>
    </source>
</evidence>
<dbReference type="PROSITE" id="PS51275">
    <property type="entry name" value="PEPTIDASE_C26_GGH"/>
    <property type="match status" value="1"/>
</dbReference>
<feature type="active site" description="Nucleophile" evidence="6 7">
    <location>
        <position position="170"/>
    </location>
</feature>
<feature type="active site" evidence="7">
    <location>
        <position position="281"/>
    </location>
</feature>
<comment type="subcellular location">
    <subcellularLocation>
        <location evidence="1">Secreted</location>
        <location evidence="1">Extracellular space</location>
    </subcellularLocation>
</comment>
<dbReference type="GO" id="GO:0046900">
    <property type="term" value="P:tetrahydrofolylpolyglutamate metabolic process"/>
    <property type="evidence" value="ECO:0007669"/>
    <property type="project" value="TreeGrafter"/>
</dbReference>
<evidence type="ECO:0000256" key="6">
    <source>
        <dbReference type="PIRSR" id="PIRSR615527-1"/>
    </source>
</evidence>
<evidence type="ECO:0000256" key="1">
    <source>
        <dbReference type="ARBA" id="ARBA00004239"/>
    </source>
</evidence>
<dbReference type="InterPro" id="IPR015527">
    <property type="entry name" value="Pept_C26_g-glut_hydrolase"/>
</dbReference>
<sequence>MRLSAIFSDATSSTSVTATTILAALSIFSVSNGSAARSGGRQFAGRYFDINDDVTVNVNAENTRPIIGILTQEVSNFVRRHYPDKEYNSYIAASYVKFIEGAGGRVVPIWIDREREYYEDIMSKINGVLMPGGATYFNQSHGYADAGHHLYDIAIKMNKRGIYMPIWGTCLGYELLVYLSANATDLRTDCSSSAQALPLEFEKGYKESRLFAPASDEVVQIFSTYNVTANFHIFCFTKETFADHGLNNSWNVLSVNHDWNGAEFISTIEHVKYPFYGVQFHPEKVLYEFIPNRNITHTSQAVIGSQYFADFFVNEARKNRNNFANRTEEINELIYNYQPEYTGALGSAFVQQYLFEARVTTSTRSAGTVSTAGAILTHCLLALITLFILGAWRRV</sequence>
<keyword evidence="8" id="KW-0472">Membrane</keyword>
<dbReference type="InterPro" id="IPR011697">
    <property type="entry name" value="Peptidase_C26"/>
</dbReference>
<dbReference type="EMBL" id="GAKP01018224">
    <property type="protein sequence ID" value="JAC40728.1"/>
    <property type="molecule type" value="Transcribed_RNA"/>
</dbReference>
<dbReference type="GO" id="GO:0034722">
    <property type="term" value="F:gamma-glutamyl-peptidase activity"/>
    <property type="evidence" value="ECO:0007669"/>
    <property type="project" value="UniProtKB-UniRule"/>
</dbReference>
<evidence type="ECO:0000256" key="5">
    <source>
        <dbReference type="ARBA" id="ARBA00022801"/>
    </source>
</evidence>
<dbReference type="PROSITE" id="PS51273">
    <property type="entry name" value="GATASE_TYPE_1"/>
    <property type="match status" value="1"/>
</dbReference>
<dbReference type="GO" id="GO:0005773">
    <property type="term" value="C:vacuole"/>
    <property type="evidence" value="ECO:0007669"/>
    <property type="project" value="TreeGrafter"/>
</dbReference>
<keyword evidence="8" id="KW-1133">Transmembrane helix</keyword>
<dbReference type="Gene3D" id="3.40.50.880">
    <property type="match status" value="1"/>
</dbReference>
<protein>
    <recommendedName>
        <fullName evidence="7">folate gamma-glutamyl hydrolase</fullName>
        <ecNumber evidence="7">3.4.19.9</ecNumber>
    </recommendedName>
</protein>
<comment type="catalytic activity">
    <reaction evidence="7">
        <text>(6S)-5,6,7,8-tetrahydrofolyl-(gamma-L-Glu)(n) + (n-1) H2O = (6S)-5,6,7,8-tetrahydrofolate + (n-1) L-glutamate</text>
        <dbReference type="Rhea" id="RHEA:56784"/>
        <dbReference type="Rhea" id="RHEA-COMP:14738"/>
        <dbReference type="ChEBI" id="CHEBI:15377"/>
        <dbReference type="ChEBI" id="CHEBI:29985"/>
        <dbReference type="ChEBI" id="CHEBI:57453"/>
        <dbReference type="ChEBI" id="CHEBI:141005"/>
        <dbReference type="EC" id="3.4.19.9"/>
    </reaction>
</comment>
<dbReference type="Pfam" id="PF07722">
    <property type="entry name" value="Peptidase_C26"/>
    <property type="match status" value="1"/>
</dbReference>
<keyword evidence="4" id="KW-0732">Signal</keyword>
<dbReference type="FunFam" id="3.40.50.880:FF:000024">
    <property type="entry name" value="Folate gamma-glutamyl hydrolase"/>
    <property type="match status" value="1"/>
</dbReference>
<feature type="transmembrane region" description="Helical" evidence="8">
    <location>
        <begin position="372"/>
        <end position="392"/>
    </location>
</feature>
<dbReference type="EC" id="3.4.19.9" evidence="7"/>
<dbReference type="EMBL" id="GAKP01018230">
    <property type="protein sequence ID" value="JAC40722.1"/>
    <property type="molecule type" value="Transcribed_RNA"/>
</dbReference>
<dbReference type="InterPro" id="IPR029062">
    <property type="entry name" value="Class_I_gatase-like"/>
</dbReference>
<name>A0A034VBS1_BACDO</name>